<dbReference type="RefSeq" id="WP_089366231.1">
    <property type="nucleotide sequence ID" value="NZ_CP023864.1"/>
</dbReference>
<comment type="caution">
    <text evidence="1">The sequence shown here is derived from an EMBL/GenBank/DDBJ whole genome shotgun (WGS) entry which is preliminary data.</text>
</comment>
<dbReference type="OrthoDB" id="1070684at2"/>
<accession>A0A2N9QS88</accession>
<reference evidence="1 2" key="1">
    <citation type="submission" date="2017-06" db="EMBL/GenBank/DDBJ databases">
        <authorList>
            <person name="Varghese N."/>
            <person name="Submissions S."/>
        </authorList>
    </citation>
    <scope>NUCLEOTIDE SEQUENCE [LARGE SCALE GENOMIC DNA]</scope>
    <source>
        <strain evidence="1 2">DSM 26989</strain>
    </source>
</reference>
<dbReference type="Proteomes" id="UP000198427">
    <property type="component" value="Unassembled WGS sequence"/>
</dbReference>
<proteinExistence type="predicted"/>
<dbReference type="AlphaFoldDB" id="A0A2N9QS88"/>
<dbReference type="EMBL" id="FZNZ01000014">
    <property type="protein sequence ID" value="SNR84908.1"/>
    <property type="molecule type" value="Genomic_DNA"/>
</dbReference>
<keyword evidence="2" id="KW-1185">Reference proteome</keyword>
<dbReference type="KEGG" id="pje:CRM71_15210"/>
<name>A0A2N9QS88_9BACT</name>
<dbReference type="PROSITE" id="PS51257">
    <property type="entry name" value="PROKAR_LIPOPROTEIN"/>
    <property type="match status" value="1"/>
</dbReference>
<sequence>MKTVLILLSCFFLLSCTTRTRKAEAVHSPYDTVFVYAKDEEGQKIYNVVSEKAVTANGDSLFDKRRTEVPKQLSDKEFELAKTLVRRYVDSHQDSYLPFDSYFQQYLGYKKAGVLMADVALFSSYKIVYQKGVAGITREDYRVKFKYLKDFGKERKMLTINLDKGVIVRE</sequence>
<evidence type="ECO:0000313" key="1">
    <source>
        <dbReference type="EMBL" id="SNR84908.1"/>
    </source>
</evidence>
<gene>
    <name evidence="1" type="ORF">SAMN06265364_11431</name>
</gene>
<evidence type="ECO:0000313" key="2">
    <source>
        <dbReference type="Proteomes" id="UP000198427"/>
    </source>
</evidence>
<protein>
    <submittedName>
        <fullName evidence="1">Uncharacterized protein</fullName>
    </submittedName>
</protein>
<organism evidence="1 2">
    <name type="scientific">Prevotella jejuni</name>
    <dbReference type="NCBI Taxonomy" id="1177574"/>
    <lineage>
        <taxon>Bacteria</taxon>
        <taxon>Pseudomonadati</taxon>
        <taxon>Bacteroidota</taxon>
        <taxon>Bacteroidia</taxon>
        <taxon>Bacteroidales</taxon>
        <taxon>Prevotellaceae</taxon>
        <taxon>Prevotella</taxon>
    </lineage>
</organism>
<dbReference type="GeneID" id="94030654"/>